<keyword evidence="4" id="KW-0812">Transmembrane</keyword>
<accession>A0A318TUD3</accession>
<dbReference type="InterPro" id="IPR001173">
    <property type="entry name" value="Glyco_trans_2-like"/>
</dbReference>
<dbReference type="Gene3D" id="3.90.550.10">
    <property type="entry name" value="Spore Coat Polysaccharide Biosynthesis Protein SpsA, Chain A"/>
    <property type="match status" value="1"/>
</dbReference>
<dbReference type="AlphaFoldDB" id="A0A318TUD3"/>
<keyword evidence="3 6" id="KW-0808">Transferase</keyword>
<dbReference type="EMBL" id="QJTJ01000032">
    <property type="protein sequence ID" value="PYF03259.1"/>
    <property type="molecule type" value="Genomic_DNA"/>
</dbReference>
<evidence type="ECO:0000313" key="6">
    <source>
        <dbReference type="EMBL" id="PYF03259.1"/>
    </source>
</evidence>
<comment type="similarity">
    <text evidence="1">Belongs to the glycosyltransferase 2 family.</text>
</comment>
<sequence length="279" mass="32899">MTERKYSVLMSIYYKENPIYFRTSIESMLSQTLKPDEIVIVKDGKLTEELDKVIDYYVLREPNLFKIIPLENNIGLGLALNKGLEKCRNELVARMDTDDISLENRCELQVNEFMKNSELCICGTMIDEFYDESENIVSSRIVPTKHEDIVKFSRRRSPFNHPTVMYKKSEVLKYGGYHDVKRKEDIDLFGRMLNHGCIAMNIEQSLLLFRSNEDNFKRRKSWDNCKSYIAVIYDFWKKGYSGTYDLIVVIIGQFLMFFSPIWVLKLLSNNLLRKKVERN</sequence>
<reference evidence="6 7" key="1">
    <citation type="submission" date="2018-06" db="EMBL/GenBank/DDBJ databases">
        <title>Genomic Encyclopedia of Archaeal and Bacterial Type Strains, Phase II (KMG-II): from individual species to whole genera.</title>
        <authorList>
            <person name="Goeker M."/>
        </authorList>
    </citation>
    <scope>NUCLEOTIDE SEQUENCE [LARGE SCALE GENOMIC DNA]</scope>
    <source>
        <strain evidence="6 7">KACC 16626</strain>
    </source>
</reference>
<dbReference type="GO" id="GO:0016757">
    <property type="term" value="F:glycosyltransferase activity"/>
    <property type="evidence" value="ECO:0007669"/>
    <property type="project" value="UniProtKB-KW"/>
</dbReference>
<dbReference type="PANTHER" id="PTHR43685:SF5">
    <property type="entry name" value="GLYCOSYLTRANSFERASE EPSE-RELATED"/>
    <property type="match status" value="1"/>
</dbReference>
<keyword evidence="4" id="KW-0472">Membrane</keyword>
<dbReference type="InterPro" id="IPR029044">
    <property type="entry name" value="Nucleotide-diphossugar_trans"/>
</dbReference>
<proteinExistence type="inferred from homology"/>
<dbReference type="PANTHER" id="PTHR43685">
    <property type="entry name" value="GLYCOSYLTRANSFERASE"/>
    <property type="match status" value="1"/>
</dbReference>
<organism evidence="6 7">
    <name type="scientific">Ureibacillus chungkukjangi</name>
    <dbReference type="NCBI Taxonomy" id="1202712"/>
    <lineage>
        <taxon>Bacteria</taxon>
        <taxon>Bacillati</taxon>
        <taxon>Bacillota</taxon>
        <taxon>Bacilli</taxon>
        <taxon>Bacillales</taxon>
        <taxon>Caryophanaceae</taxon>
        <taxon>Ureibacillus</taxon>
    </lineage>
</organism>
<keyword evidence="4" id="KW-1133">Transmembrane helix</keyword>
<evidence type="ECO:0000256" key="2">
    <source>
        <dbReference type="ARBA" id="ARBA00022676"/>
    </source>
</evidence>
<dbReference type="Proteomes" id="UP000247416">
    <property type="component" value="Unassembled WGS sequence"/>
</dbReference>
<feature type="domain" description="Glycosyltransferase 2-like" evidence="5">
    <location>
        <begin position="10"/>
        <end position="156"/>
    </location>
</feature>
<keyword evidence="7" id="KW-1185">Reference proteome</keyword>
<name>A0A318TUD3_9BACL</name>
<dbReference type="InterPro" id="IPR050834">
    <property type="entry name" value="Glycosyltransf_2"/>
</dbReference>
<evidence type="ECO:0000256" key="3">
    <source>
        <dbReference type="ARBA" id="ARBA00022679"/>
    </source>
</evidence>
<feature type="transmembrane region" description="Helical" evidence="4">
    <location>
        <begin position="246"/>
        <end position="264"/>
    </location>
</feature>
<dbReference type="SUPFAM" id="SSF53448">
    <property type="entry name" value="Nucleotide-diphospho-sugar transferases"/>
    <property type="match status" value="1"/>
</dbReference>
<protein>
    <submittedName>
        <fullName evidence="6">Glycosyl transferase family 2</fullName>
    </submittedName>
</protein>
<evidence type="ECO:0000256" key="1">
    <source>
        <dbReference type="ARBA" id="ARBA00006739"/>
    </source>
</evidence>
<keyword evidence="2" id="KW-0328">Glycosyltransferase</keyword>
<comment type="caution">
    <text evidence="6">The sequence shown here is derived from an EMBL/GenBank/DDBJ whole genome shotgun (WGS) entry which is preliminary data.</text>
</comment>
<gene>
    <name evidence="6" type="ORF">BJ095_1329</name>
</gene>
<dbReference type="RefSeq" id="WP_235867696.1">
    <property type="nucleotide sequence ID" value="NZ_PYWJ01000004.1"/>
</dbReference>
<evidence type="ECO:0000313" key="7">
    <source>
        <dbReference type="Proteomes" id="UP000247416"/>
    </source>
</evidence>
<evidence type="ECO:0000256" key="4">
    <source>
        <dbReference type="SAM" id="Phobius"/>
    </source>
</evidence>
<evidence type="ECO:0000259" key="5">
    <source>
        <dbReference type="Pfam" id="PF00535"/>
    </source>
</evidence>
<dbReference type="Pfam" id="PF00535">
    <property type="entry name" value="Glycos_transf_2"/>
    <property type="match status" value="1"/>
</dbReference>